<dbReference type="Proteomes" id="UP001149142">
    <property type="component" value="Unassembled WGS sequence"/>
</dbReference>
<protein>
    <submittedName>
        <fullName evidence="2">Uncharacterized protein</fullName>
    </submittedName>
</protein>
<keyword evidence="1" id="KW-0732">Signal</keyword>
<feature type="chain" id="PRO_5046625896" evidence="1">
    <location>
        <begin position="22"/>
        <end position="107"/>
    </location>
</feature>
<reference evidence="2" key="1">
    <citation type="submission" date="2022-11" db="EMBL/GenBank/DDBJ databases">
        <title>Refractory cell wall polysaccharides provide important carbon source for microbial heterotrophs in the hadal ocean.</title>
        <authorList>
            <person name="Zhu X."/>
        </authorList>
    </citation>
    <scope>NUCLEOTIDE SEQUENCE</scope>
    <source>
        <strain evidence="2">MTRN7</strain>
    </source>
</reference>
<organism evidence="2 3">
    <name type="scientific">Mesoflavibacter profundi</name>
    <dbReference type="NCBI Taxonomy" id="2708110"/>
    <lineage>
        <taxon>Bacteria</taxon>
        <taxon>Pseudomonadati</taxon>
        <taxon>Bacteroidota</taxon>
        <taxon>Flavobacteriia</taxon>
        <taxon>Flavobacteriales</taxon>
        <taxon>Flavobacteriaceae</taxon>
        <taxon>Mesoflavibacter</taxon>
    </lineage>
</organism>
<keyword evidence="3" id="KW-1185">Reference proteome</keyword>
<feature type="signal peptide" evidence="1">
    <location>
        <begin position="1"/>
        <end position="21"/>
    </location>
</feature>
<proteinExistence type="predicted"/>
<sequence length="107" mass="12297">MCKYSLIIVVLLCFNLSKLNAQDYKKDSLQFKVITHIKYANNTAEKIVLKKVICDYCTDVQTEALGQQALKIAKEEQEDPKNRKQNGIKILSIYIRLSKKDFAALNK</sequence>
<evidence type="ECO:0000256" key="1">
    <source>
        <dbReference type="SAM" id="SignalP"/>
    </source>
</evidence>
<accession>A0ABT4RXL3</accession>
<dbReference type="EMBL" id="JAPFGC010000002">
    <property type="protein sequence ID" value="MDA0176557.1"/>
    <property type="molecule type" value="Genomic_DNA"/>
</dbReference>
<comment type="caution">
    <text evidence="2">The sequence shown here is derived from an EMBL/GenBank/DDBJ whole genome shotgun (WGS) entry which is preliminary data.</text>
</comment>
<dbReference type="RefSeq" id="WP_106688666.1">
    <property type="nucleotide sequence ID" value="NZ_CAXQEU010000056.1"/>
</dbReference>
<gene>
    <name evidence="2" type="ORF">OOZ35_03530</name>
</gene>
<evidence type="ECO:0000313" key="3">
    <source>
        <dbReference type="Proteomes" id="UP001149142"/>
    </source>
</evidence>
<name>A0ABT4RXL3_9FLAO</name>
<evidence type="ECO:0000313" key="2">
    <source>
        <dbReference type="EMBL" id="MDA0176557.1"/>
    </source>
</evidence>